<accession>A0ABU7KE61</accession>
<evidence type="ECO:0000313" key="3">
    <source>
        <dbReference type="Proteomes" id="UP001356095"/>
    </source>
</evidence>
<gene>
    <name evidence="2" type="ORF">Q8791_25195</name>
</gene>
<reference evidence="2 3" key="1">
    <citation type="submission" date="2023-08" db="EMBL/GenBank/DDBJ databases">
        <authorList>
            <person name="Girao M."/>
            <person name="Carvalho M.F."/>
        </authorList>
    </citation>
    <scope>NUCLEOTIDE SEQUENCE [LARGE SCALE GENOMIC DNA]</scope>
    <source>
        <strain evidence="2 3">CT-R113</strain>
    </source>
</reference>
<dbReference type="RefSeq" id="WP_330094289.1">
    <property type="nucleotide sequence ID" value="NZ_JAUZMY010000030.1"/>
</dbReference>
<sequence length="298" mass="30817">MSGVLYRKLFDDAALFPPGNAPMGEALPAHRAHLAGPRAAYVGPFLVSDARVAELRTVLGRERRDGDDRHANPGDPGREDSLAPLAVIVTVPGGAEEVGTAVAAVRADPALRLAGVEVAAAPGTTREAAEALRTHLPDGAEGFVEVSREGDVRADLVSLVGTGHNAKFRTGGLTPEAHPGEHELAASLYTAVELGVPFKCTAGLHHAVRHTTREGFEQHGFLNVLLATHVLLGGGGAEDAAGVLAERDGATVAGLAAKLTDEEAENVRGGFRSFGTCSVTEPLEDLVVLGALPASRPR</sequence>
<dbReference type="Proteomes" id="UP001356095">
    <property type="component" value="Unassembled WGS sequence"/>
</dbReference>
<feature type="region of interest" description="Disordered" evidence="1">
    <location>
        <begin position="59"/>
        <end position="80"/>
    </location>
</feature>
<keyword evidence="3" id="KW-1185">Reference proteome</keyword>
<organism evidence="2 3">
    <name type="scientific">Nocardiopsis codii</name>
    <dbReference type="NCBI Taxonomy" id="3065942"/>
    <lineage>
        <taxon>Bacteria</taxon>
        <taxon>Bacillati</taxon>
        <taxon>Actinomycetota</taxon>
        <taxon>Actinomycetes</taxon>
        <taxon>Streptosporangiales</taxon>
        <taxon>Nocardiopsidaceae</taxon>
        <taxon>Nocardiopsis</taxon>
    </lineage>
</organism>
<dbReference type="EMBL" id="JAUZMY010000030">
    <property type="protein sequence ID" value="MEE2040523.1"/>
    <property type="molecule type" value="Genomic_DNA"/>
</dbReference>
<protein>
    <submittedName>
        <fullName evidence="2">Uncharacterized protein</fullName>
    </submittedName>
</protein>
<evidence type="ECO:0000256" key="1">
    <source>
        <dbReference type="SAM" id="MobiDB-lite"/>
    </source>
</evidence>
<proteinExistence type="predicted"/>
<evidence type="ECO:0000313" key="2">
    <source>
        <dbReference type="EMBL" id="MEE2040523.1"/>
    </source>
</evidence>
<comment type="caution">
    <text evidence="2">The sequence shown here is derived from an EMBL/GenBank/DDBJ whole genome shotgun (WGS) entry which is preliminary data.</text>
</comment>
<name>A0ABU7KE61_9ACTN</name>